<reference evidence="2" key="1">
    <citation type="journal article" date="2022" name="bioRxiv">
        <title>Sequencing and chromosome-scale assembly of the giantPleurodeles waltlgenome.</title>
        <authorList>
            <person name="Brown T."/>
            <person name="Elewa A."/>
            <person name="Iarovenko S."/>
            <person name="Subramanian E."/>
            <person name="Araus A.J."/>
            <person name="Petzold A."/>
            <person name="Susuki M."/>
            <person name="Suzuki K.-i.T."/>
            <person name="Hayashi T."/>
            <person name="Toyoda A."/>
            <person name="Oliveira C."/>
            <person name="Osipova E."/>
            <person name="Leigh N.D."/>
            <person name="Simon A."/>
            <person name="Yun M.H."/>
        </authorList>
    </citation>
    <scope>NUCLEOTIDE SEQUENCE</scope>
    <source>
        <strain evidence="2">20211129_DDA</strain>
        <tissue evidence="2">Liver</tissue>
    </source>
</reference>
<evidence type="ECO:0000313" key="3">
    <source>
        <dbReference type="Proteomes" id="UP001066276"/>
    </source>
</evidence>
<keyword evidence="3" id="KW-1185">Reference proteome</keyword>
<dbReference type="EMBL" id="JANPWB010000014">
    <property type="protein sequence ID" value="KAJ1099225.1"/>
    <property type="molecule type" value="Genomic_DNA"/>
</dbReference>
<proteinExistence type="predicted"/>
<gene>
    <name evidence="2" type="ORF">NDU88_004329</name>
</gene>
<dbReference type="Proteomes" id="UP001066276">
    <property type="component" value="Chromosome 10"/>
</dbReference>
<organism evidence="2 3">
    <name type="scientific">Pleurodeles waltl</name>
    <name type="common">Iberian ribbed newt</name>
    <dbReference type="NCBI Taxonomy" id="8319"/>
    <lineage>
        <taxon>Eukaryota</taxon>
        <taxon>Metazoa</taxon>
        <taxon>Chordata</taxon>
        <taxon>Craniata</taxon>
        <taxon>Vertebrata</taxon>
        <taxon>Euteleostomi</taxon>
        <taxon>Amphibia</taxon>
        <taxon>Batrachia</taxon>
        <taxon>Caudata</taxon>
        <taxon>Salamandroidea</taxon>
        <taxon>Salamandridae</taxon>
        <taxon>Pleurodelinae</taxon>
        <taxon>Pleurodeles</taxon>
    </lineage>
</organism>
<protein>
    <submittedName>
        <fullName evidence="2">Uncharacterized protein</fullName>
    </submittedName>
</protein>
<sequence>MVKRNAAAGVEPQRYGAGPAAEKQRHVAAASRGLCGPSGTRGGPVGALESRWGKGWSPQAPAVLGERRALR</sequence>
<name>A0AAV7M617_PLEWA</name>
<dbReference type="AlphaFoldDB" id="A0AAV7M617"/>
<evidence type="ECO:0000256" key="1">
    <source>
        <dbReference type="SAM" id="MobiDB-lite"/>
    </source>
</evidence>
<comment type="caution">
    <text evidence="2">The sequence shown here is derived from an EMBL/GenBank/DDBJ whole genome shotgun (WGS) entry which is preliminary data.</text>
</comment>
<feature type="region of interest" description="Disordered" evidence="1">
    <location>
        <begin position="1"/>
        <end position="71"/>
    </location>
</feature>
<accession>A0AAV7M617</accession>
<evidence type="ECO:0000313" key="2">
    <source>
        <dbReference type="EMBL" id="KAJ1099225.1"/>
    </source>
</evidence>